<dbReference type="Pfam" id="PF03330">
    <property type="entry name" value="DPBB_1"/>
    <property type="match status" value="1"/>
</dbReference>
<evidence type="ECO:0000259" key="5">
    <source>
        <dbReference type="PROSITE" id="PS50842"/>
    </source>
</evidence>
<dbReference type="SUPFAM" id="SSF49590">
    <property type="entry name" value="PHL pollen allergen"/>
    <property type="match status" value="1"/>
</dbReference>
<gene>
    <name evidence="8" type="primary">LOC105043868</name>
</gene>
<protein>
    <submittedName>
        <fullName evidence="8">Expansin-B18-like</fullName>
    </submittedName>
</protein>
<name>A0A6I9R3K9_ELAGV</name>
<accession>A0A6I9R3K9</accession>
<dbReference type="InterPro" id="IPR007118">
    <property type="entry name" value="Expan_Lol_pI"/>
</dbReference>
<dbReference type="InterPro" id="IPR007112">
    <property type="entry name" value="Expansin/allergen_DPBB_dom"/>
</dbReference>
<dbReference type="GeneID" id="105043868"/>
<dbReference type="SUPFAM" id="SSF50685">
    <property type="entry name" value="Barwin-like endoglucanases"/>
    <property type="match status" value="1"/>
</dbReference>
<dbReference type="PROSITE" id="PS50843">
    <property type="entry name" value="EXPANSIN_CBD"/>
    <property type="match status" value="1"/>
</dbReference>
<evidence type="ECO:0000256" key="4">
    <source>
        <dbReference type="SAM" id="SignalP"/>
    </source>
</evidence>
<evidence type="ECO:0000259" key="6">
    <source>
        <dbReference type="PROSITE" id="PS50843"/>
    </source>
</evidence>
<evidence type="ECO:0000256" key="1">
    <source>
        <dbReference type="ARBA" id="ARBA00004613"/>
    </source>
</evidence>
<comment type="similarity">
    <text evidence="2">Belongs to the expansin family. Expansin B subfamily.</text>
</comment>
<dbReference type="KEGG" id="egu:105043868"/>
<keyword evidence="4" id="KW-0732">Signal</keyword>
<keyword evidence="7" id="KW-1185">Reference proteome</keyword>
<feature type="signal peptide" evidence="4">
    <location>
        <begin position="1"/>
        <end position="31"/>
    </location>
</feature>
<dbReference type="InterPro" id="IPR005795">
    <property type="entry name" value="LolPI"/>
</dbReference>
<keyword evidence="3" id="KW-0964">Secreted</keyword>
<dbReference type="InterPro" id="IPR007117">
    <property type="entry name" value="Expansin_CBD"/>
</dbReference>
<dbReference type="PRINTS" id="PR01225">
    <property type="entry name" value="EXPANSNFAMLY"/>
</dbReference>
<dbReference type="PANTHER" id="PTHR31692">
    <property type="entry name" value="EXPANSIN-B3"/>
    <property type="match status" value="1"/>
</dbReference>
<dbReference type="PROSITE" id="PS50842">
    <property type="entry name" value="EXPANSIN_EG45"/>
    <property type="match status" value="1"/>
</dbReference>
<dbReference type="GO" id="GO:0005576">
    <property type="term" value="C:extracellular region"/>
    <property type="evidence" value="ECO:0007669"/>
    <property type="project" value="UniProtKB-SubCell"/>
</dbReference>
<dbReference type="InterPro" id="IPR036908">
    <property type="entry name" value="RlpA-like_sf"/>
</dbReference>
<dbReference type="FunCoup" id="A0A6I9R3K9">
    <property type="interactions" value="5"/>
</dbReference>
<dbReference type="RefSeq" id="XP_010919901.1">
    <property type="nucleotide sequence ID" value="XM_010921599.1"/>
</dbReference>
<dbReference type="Gene3D" id="2.40.40.10">
    <property type="entry name" value="RlpA-like domain"/>
    <property type="match status" value="1"/>
</dbReference>
<dbReference type="InterPro" id="IPR009009">
    <property type="entry name" value="RlpA-like_DPBB"/>
</dbReference>
<evidence type="ECO:0000256" key="3">
    <source>
        <dbReference type="ARBA" id="ARBA00022525"/>
    </source>
</evidence>
<dbReference type="Gene3D" id="2.60.40.760">
    <property type="entry name" value="Expansin, cellulose-binding-like domain"/>
    <property type="match status" value="1"/>
</dbReference>
<feature type="domain" description="Expansin-like EG45" evidence="5">
    <location>
        <begin position="66"/>
        <end position="176"/>
    </location>
</feature>
<proteinExistence type="inferred from homology"/>
<dbReference type="PRINTS" id="PR00829">
    <property type="entry name" value="LOLP1ALLERGN"/>
</dbReference>
<comment type="subcellular location">
    <subcellularLocation>
        <location evidence="1">Secreted</location>
    </subcellularLocation>
</comment>
<evidence type="ECO:0000256" key="2">
    <source>
        <dbReference type="ARBA" id="ARBA00005650"/>
    </source>
</evidence>
<sequence length="279" mass="29091">MTFSLPRSFASFSSFIALLLAFLSLLNPCTCFKPRNLNLSSYIATSGWSPAGATWYGSPNGAGSDGGACGYGDAVEKPPFSSMIAAGNPSMFMSGNGCGACYQVKCTGNAACSGNPVTVVITDECPGGRCVAEPVHFDMSGTAFGAMALSGQADQLRNAGVLQVLYTRVGCNYPGVNIAFQVDAGSNPNSFAVHILYEDGDGDLAGVDLKQGSPGSNAWLPMQHSWGAVWRLDSGSTLQPPFSLQLTTAESRKTLVANNVIPVGWQPGATYRSVVNFNP</sequence>
<dbReference type="AlphaFoldDB" id="A0A6I9R3K9"/>
<evidence type="ECO:0000313" key="7">
    <source>
        <dbReference type="Proteomes" id="UP000504607"/>
    </source>
</evidence>
<dbReference type="Proteomes" id="UP000504607">
    <property type="component" value="Chromosome 4"/>
</dbReference>
<dbReference type="CDD" id="cd22275">
    <property type="entry name" value="DPBB_EXPB_N"/>
    <property type="match status" value="1"/>
</dbReference>
<dbReference type="InterPro" id="IPR036749">
    <property type="entry name" value="Expansin_CBD_sf"/>
</dbReference>
<dbReference type="SMART" id="SM00837">
    <property type="entry name" value="DPBB_1"/>
    <property type="match status" value="1"/>
</dbReference>
<dbReference type="Pfam" id="PF01357">
    <property type="entry name" value="Expansin_C"/>
    <property type="match status" value="1"/>
</dbReference>
<dbReference type="PANTHER" id="PTHR31692:SF56">
    <property type="entry name" value="EXPANSIN-B2-RELATED"/>
    <property type="match status" value="1"/>
</dbReference>
<evidence type="ECO:0000313" key="8">
    <source>
        <dbReference type="RefSeq" id="XP_010919901.1"/>
    </source>
</evidence>
<dbReference type="OrthoDB" id="406505at2759"/>
<reference evidence="8" key="1">
    <citation type="submission" date="2025-08" db="UniProtKB">
        <authorList>
            <consortium name="RefSeq"/>
        </authorList>
    </citation>
    <scope>IDENTIFICATION</scope>
</reference>
<organism evidence="7 8">
    <name type="scientific">Elaeis guineensis var. tenera</name>
    <name type="common">Oil palm</name>
    <dbReference type="NCBI Taxonomy" id="51953"/>
    <lineage>
        <taxon>Eukaryota</taxon>
        <taxon>Viridiplantae</taxon>
        <taxon>Streptophyta</taxon>
        <taxon>Embryophyta</taxon>
        <taxon>Tracheophyta</taxon>
        <taxon>Spermatophyta</taxon>
        <taxon>Magnoliopsida</taxon>
        <taxon>Liliopsida</taxon>
        <taxon>Arecaceae</taxon>
        <taxon>Arecoideae</taxon>
        <taxon>Cocoseae</taxon>
        <taxon>Elaeidinae</taxon>
        <taxon>Elaeis</taxon>
    </lineage>
</organism>
<dbReference type="InParanoid" id="A0A6I9R3K9"/>
<feature type="chain" id="PRO_5027122120" evidence="4">
    <location>
        <begin position="32"/>
        <end position="279"/>
    </location>
</feature>
<feature type="domain" description="Expansin-like CBD" evidence="6">
    <location>
        <begin position="189"/>
        <end position="273"/>
    </location>
</feature>